<dbReference type="GO" id="GO:0005886">
    <property type="term" value="C:plasma membrane"/>
    <property type="evidence" value="ECO:0007669"/>
    <property type="project" value="UniProtKB-SubCell"/>
</dbReference>
<dbReference type="InterPro" id="IPR001123">
    <property type="entry name" value="LeuE-type"/>
</dbReference>
<accession>A0A3N2RC84</accession>
<evidence type="ECO:0000256" key="1">
    <source>
        <dbReference type="ARBA" id="ARBA00004651"/>
    </source>
</evidence>
<evidence type="ECO:0000256" key="2">
    <source>
        <dbReference type="ARBA" id="ARBA00022475"/>
    </source>
</evidence>
<dbReference type="Proteomes" id="UP000275910">
    <property type="component" value="Unassembled WGS sequence"/>
</dbReference>
<dbReference type="GO" id="GO:0015171">
    <property type="term" value="F:amino acid transmembrane transporter activity"/>
    <property type="evidence" value="ECO:0007669"/>
    <property type="project" value="TreeGrafter"/>
</dbReference>
<gene>
    <name evidence="8" type="ORF">D9T17_20800</name>
</gene>
<comment type="subcellular location">
    <subcellularLocation>
        <location evidence="1">Cell membrane</location>
        <topology evidence="1">Multi-pass membrane protein</topology>
    </subcellularLocation>
</comment>
<organism evidence="8 9">
    <name type="scientific">Lysobacter enzymogenes</name>
    <dbReference type="NCBI Taxonomy" id="69"/>
    <lineage>
        <taxon>Bacteria</taxon>
        <taxon>Pseudomonadati</taxon>
        <taxon>Pseudomonadota</taxon>
        <taxon>Gammaproteobacteria</taxon>
        <taxon>Lysobacterales</taxon>
        <taxon>Lysobacteraceae</taxon>
        <taxon>Lysobacter</taxon>
    </lineage>
</organism>
<dbReference type="AlphaFoldDB" id="A0A3N2RC84"/>
<evidence type="ECO:0000256" key="4">
    <source>
        <dbReference type="ARBA" id="ARBA00022989"/>
    </source>
</evidence>
<protein>
    <submittedName>
        <fullName evidence="8">LysE family translocator</fullName>
    </submittedName>
</protein>
<comment type="caution">
    <text evidence="8">The sequence shown here is derived from an EMBL/GenBank/DDBJ whole genome shotgun (WGS) entry which is preliminary data.</text>
</comment>
<evidence type="ECO:0000256" key="6">
    <source>
        <dbReference type="SAM" id="Phobius"/>
    </source>
</evidence>
<evidence type="ECO:0000313" key="8">
    <source>
        <dbReference type="EMBL" id="ROU05018.1"/>
    </source>
</evidence>
<keyword evidence="7" id="KW-0732">Signal</keyword>
<keyword evidence="3 6" id="KW-0812">Transmembrane</keyword>
<feature type="transmembrane region" description="Helical" evidence="6">
    <location>
        <begin position="195"/>
        <end position="220"/>
    </location>
</feature>
<feature type="transmembrane region" description="Helical" evidence="6">
    <location>
        <begin position="49"/>
        <end position="75"/>
    </location>
</feature>
<feature type="signal peptide" evidence="7">
    <location>
        <begin position="1"/>
        <end position="25"/>
    </location>
</feature>
<dbReference type="PANTHER" id="PTHR30086:SF20">
    <property type="entry name" value="ARGININE EXPORTER PROTEIN ARGO-RELATED"/>
    <property type="match status" value="1"/>
</dbReference>
<dbReference type="EMBL" id="RCTY01000051">
    <property type="protein sequence ID" value="ROU05018.1"/>
    <property type="molecule type" value="Genomic_DNA"/>
</dbReference>
<dbReference type="PIRSF" id="PIRSF006324">
    <property type="entry name" value="LeuE"/>
    <property type="match status" value="1"/>
</dbReference>
<dbReference type="PANTHER" id="PTHR30086">
    <property type="entry name" value="ARGININE EXPORTER PROTEIN ARGO"/>
    <property type="match status" value="1"/>
</dbReference>
<reference evidence="8 9" key="1">
    <citation type="submission" date="2018-10" db="EMBL/GenBank/DDBJ databases">
        <title>The genome of Lysobacter enzymogenes OH11.</title>
        <authorList>
            <person name="Liu F."/>
            <person name="Zhao Y."/>
            <person name="Qian G."/>
            <person name="Chen Y."/>
            <person name="Xu H."/>
        </authorList>
    </citation>
    <scope>NUCLEOTIDE SEQUENCE [LARGE SCALE GENOMIC DNA]</scope>
    <source>
        <strain evidence="8 9">OH11</strain>
    </source>
</reference>
<evidence type="ECO:0000256" key="3">
    <source>
        <dbReference type="ARBA" id="ARBA00022692"/>
    </source>
</evidence>
<feature type="transmembrane region" description="Helical" evidence="6">
    <location>
        <begin position="96"/>
        <end position="117"/>
    </location>
</feature>
<feature type="chain" id="PRO_5018026991" evidence="7">
    <location>
        <begin position="26"/>
        <end position="255"/>
    </location>
</feature>
<keyword evidence="4 6" id="KW-1133">Transmembrane helix</keyword>
<keyword evidence="2" id="KW-1003">Cell membrane</keyword>
<keyword evidence="5 6" id="KW-0472">Membrane</keyword>
<evidence type="ECO:0000256" key="7">
    <source>
        <dbReference type="SAM" id="SignalP"/>
    </source>
</evidence>
<feature type="transmembrane region" description="Helical" evidence="6">
    <location>
        <begin position="161"/>
        <end position="183"/>
    </location>
</feature>
<dbReference type="Pfam" id="PF01810">
    <property type="entry name" value="LysE"/>
    <property type="match status" value="1"/>
</dbReference>
<evidence type="ECO:0000256" key="5">
    <source>
        <dbReference type="ARBA" id="ARBA00023136"/>
    </source>
</evidence>
<sequence>MRRWRTPLRLSRLAPLLQVTRPAFAALGGARLSAQTFPHNSELAAMFDAATLAAYLVAAAVLVFIPGPGTAWIVAQSAAGGTARGIQAAFGLETATLIHALAAGLGLSALLATSALAFEVLKYAGAAYLIWLGIKAWRSGPAATAPAADAPPPARISARQVYLRSVMTGVLNPKVALFFLAFLPQFVHPERGMVWLQFLVLGALLSLIGLSNSLILSFAVGRFGRRFGGGGGRWKERLTGSVFIALGLRLAVQQR</sequence>
<evidence type="ECO:0000313" key="9">
    <source>
        <dbReference type="Proteomes" id="UP000275910"/>
    </source>
</evidence>
<proteinExistence type="predicted"/>
<name>A0A3N2RC84_LYSEN</name>